<comment type="caution">
    <text evidence="8">The sequence shown here is derived from an EMBL/GenBank/DDBJ whole genome shotgun (WGS) entry which is preliminary data.</text>
</comment>
<dbReference type="Gramene" id="Manes.02G072100.1.v8.1">
    <property type="protein sequence ID" value="Manes.02G072100.1.v8.1.CDS"/>
    <property type="gene ID" value="Manes.02G072100.v8.1"/>
</dbReference>
<dbReference type="GO" id="GO:0051511">
    <property type="term" value="P:negative regulation of unidimensional cell growth"/>
    <property type="evidence" value="ECO:0007669"/>
    <property type="project" value="EnsemblPlants"/>
</dbReference>
<keyword evidence="3 5" id="KW-0863">Zinc-finger</keyword>
<dbReference type="OMA" id="FSSMYNS"/>
<protein>
    <recommendedName>
        <fullName evidence="7">C3H1-type domain-containing protein</fullName>
    </recommendedName>
</protein>
<name>A0A2C9WBQ5_MANES</name>
<dbReference type="SMART" id="SM00356">
    <property type="entry name" value="ZnF_C3H1"/>
    <property type="match status" value="2"/>
</dbReference>
<dbReference type="Pfam" id="PF00642">
    <property type="entry name" value="zf-CCCH"/>
    <property type="match status" value="1"/>
</dbReference>
<evidence type="ECO:0000256" key="3">
    <source>
        <dbReference type="ARBA" id="ARBA00022771"/>
    </source>
</evidence>
<dbReference type="GO" id="GO:1901347">
    <property type="term" value="P:negative regulation of secondary cell wall biogenesis"/>
    <property type="evidence" value="ECO:0007669"/>
    <property type="project" value="EnsemblPlants"/>
</dbReference>
<accession>A0A2C9WBQ5</accession>
<evidence type="ECO:0000313" key="8">
    <source>
        <dbReference type="EMBL" id="OAY57120.1"/>
    </source>
</evidence>
<dbReference type="PANTHER" id="PTHR12547">
    <property type="entry name" value="CCCH ZINC FINGER/TIS11-RELATED"/>
    <property type="match status" value="1"/>
</dbReference>
<keyword evidence="1 5" id="KW-0479">Metal-binding</keyword>
<dbReference type="PANTHER" id="PTHR12547:SF139">
    <property type="entry name" value="C3H1-TYPE DOMAIN-CONTAINING PROTEIN"/>
    <property type="match status" value="1"/>
</dbReference>
<proteinExistence type="predicted"/>
<keyword evidence="4 5" id="KW-0862">Zinc</keyword>
<feature type="region of interest" description="Disordered" evidence="6">
    <location>
        <begin position="1"/>
        <end position="32"/>
    </location>
</feature>
<dbReference type="FunFam" id="4.10.1000.10:FF:000002">
    <property type="entry name" value="Zinc finger protein 36, C3H1 type-like 1"/>
    <property type="match status" value="1"/>
</dbReference>
<dbReference type="AlphaFoldDB" id="A0A2C9WBQ5"/>
<feature type="zinc finger region" description="C3H1-type" evidence="5">
    <location>
        <begin position="239"/>
        <end position="267"/>
    </location>
</feature>
<organism evidence="8 9">
    <name type="scientific">Manihot esculenta</name>
    <name type="common">Cassava</name>
    <name type="synonym">Jatropha manihot</name>
    <dbReference type="NCBI Taxonomy" id="3983"/>
    <lineage>
        <taxon>Eukaryota</taxon>
        <taxon>Viridiplantae</taxon>
        <taxon>Streptophyta</taxon>
        <taxon>Embryophyta</taxon>
        <taxon>Tracheophyta</taxon>
        <taxon>Spermatophyta</taxon>
        <taxon>Magnoliopsida</taxon>
        <taxon>eudicotyledons</taxon>
        <taxon>Gunneridae</taxon>
        <taxon>Pentapetalae</taxon>
        <taxon>rosids</taxon>
        <taxon>fabids</taxon>
        <taxon>Malpighiales</taxon>
        <taxon>Euphorbiaceae</taxon>
        <taxon>Crotonoideae</taxon>
        <taxon>Manihoteae</taxon>
        <taxon>Manihot</taxon>
    </lineage>
</organism>
<feature type="zinc finger region" description="C3H1-type" evidence="5">
    <location>
        <begin position="277"/>
        <end position="305"/>
    </location>
</feature>
<dbReference type="FunFam" id="4.10.1000.10:FF:000001">
    <property type="entry name" value="zinc finger CCCH domain-containing protein 15-like"/>
    <property type="match status" value="1"/>
</dbReference>
<evidence type="ECO:0000256" key="2">
    <source>
        <dbReference type="ARBA" id="ARBA00022737"/>
    </source>
</evidence>
<dbReference type="Gene3D" id="4.10.1000.10">
    <property type="entry name" value="Zinc finger, CCCH-type"/>
    <property type="match status" value="2"/>
</dbReference>
<dbReference type="InterPro" id="IPR000571">
    <property type="entry name" value="Znf_CCCH"/>
</dbReference>
<dbReference type="Proteomes" id="UP000091857">
    <property type="component" value="Chromosome 2"/>
</dbReference>
<dbReference type="GO" id="GO:0008270">
    <property type="term" value="F:zinc ion binding"/>
    <property type="evidence" value="ECO:0007669"/>
    <property type="project" value="UniProtKB-KW"/>
</dbReference>
<dbReference type="GO" id="GO:0003729">
    <property type="term" value="F:mRNA binding"/>
    <property type="evidence" value="ECO:0007669"/>
    <property type="project" value="EnsemblPlants"/>
</dbReference>
<evidence type="ECO:0000256" key="4">
    <source>
        <dbReference type="ARBA" id="ARBA00022833"/>
    </source>
</evidence>
<gene>
    <name evidence="8" type="ORF">MANES_02G072100v8</name>
</gene>
<keyword evidence="2" id="KW-0677">Repeat</keyword>
<feature type="domain" description="C3H1-type" evidence="7">
    <location>
        <begin position="277"/>
        <end position="305"/>
    </location>
</feature>
<sequence length="314" mass="35059">MEKSVSPPSDSKAIFPPCKSPPIASSPPSDHLGTRQFASNFTTLYHSILPPKPSPLPSLSFSLTSSTSSPSSAATIDDFDTENRLHQARLILEYQELCDHYDLSLARLQLLTKDIDSLRQENTNLRYANNELVKLLSLSSKAAIQSRFSSREMVEPNRFDGNTERVSLPKSISVRSSGYLKMNRAAASNGGQSSTSARQRVPSHFDQFVSGSLHQRVCVPGGVKRENAAVELDVYNQGMWKTELCNKWQETGTCPYGDHCQFAHGITELRPVIRHPRYKTQVCRMVLAGEACPYGHRCHFRHSLSEQERLMGPH</sequence>
<dbReference type="EMBL" id="CM004388">
    <property type="protein sequence ID" value="OAY57120.1"/>
    <property type="molecule type" value="Genomic_DNA"/>
</dbReference>
<dbReference type="PROSITE" id="PS50103">
    <property type="entry name" value="ZF_C3H1"/>
    <property type="match status" value="2"/>
</dbReference>
<evidence type="ECO:0000313" key="9">
    <source>
        <dbReference type="Proteomes" id="UP000091857"/>
    </source>
</evidence>
<dbReference type="InterPro" id="IPR045877">
    <property type="entry name" value="ZFP36-like"/>
</dbReference>
<dbReference type="SUPFAM" id="SSF90229">
    <property type="entry name" value="CCCH zinc finger"/>
    <property type="match status" value="2"/>
</dbReference>
<dbReference type="InterPro" id="IPR036855">
    <property type="entry name" value="Znf_CCCH_sf"/>
</dbReference>
<dbReference type="SMR" id="A0A2C9WBQ5"/>
<feature type="domain" description="C3H1-type" evidence="7">
    <location>
        <begin position="239"/>
        <end position="267"/>
    </location>
</feature>
<dbReference type="STRING" id="3983.A0A2C9WBQ5"/>
<evidence type="ECO:0000259" key="7">
    <source>
        <dbReference type="PROSITE" id="PS50103"/>
    </source>
</evidence>
<keyword evidence="9" id="KW-1185">Reference proteome</keyword>
<evidence type="ECO:0000256" key="6">
    <source>
        <dbReference type="SAM" id="MobiDB-lite"/>
    </source>
</evidence>
<dbReference type="GO" id="GO:0045893">
    <property type="term" value="P:positive regulation of DNA-templated transcription"/>
    <property type="evidence" value="ECO:0007669"/>
    <property type="project" value="EnsemblPlants"/>
</dbReference>
<reference evidence="9" key="1">
    <citation type="journal article" date="2016" name="Nat. Biotechnol.">
        <title>Sequencing wild and cultivated cassava and related species reveals extensive interspecific hybridization and genetic diversity.</title>
        <authorList>
            <person name="Bredeson J.V."/>
            <person name="Lyons J.B."/>
            <person name="Prochnik S.E."/>
            <person name="Wu G.A."/>
            <person name="Ha C.M."/>
            <person name="Edsinger-Gonzales E."/>
            <person name="Grimwood J."/>
            <person name="Schmutz J."/>
            <person name="Rabbi I.Y."/>
            <person name="Egesi C."/>
            <person name="Nauluvula P."/>
            <person name="Lebot V."/>
            <person name="Ndunguru J."/>
            <person name="Mkamilo G."/>
            <person name="Bart R.S."/>
            <person name="Setter T.L."/>
            <person name="Gleadow R.M."/>
            <person name="Kulakow P."/>
            <person name="Ferguson M.E."/>
            <person name="Rounsley S."/>
            <person name="Rokhsar D.S."/>
        </authorList>
    </citation>
    <scope>NUCLEOTIDE SEQUENCE [LARGE SCALE GENOMIC DNA]</scope>
    <source>
        <strain evidence="9">cv. AM560-2</strain>
    </source>
</reference>
<dbReference type="OrthoDB" id="410307at2759"/>
<evidence type="ECO:0000256" key="1">
    <source>
        <dbReference type="ARBA" id="ARBA00022723"/>
    </source>
</evidence>
<evidence type="ECO:0000256" key="5">
    <source>
        <dbReference type="PROSITE-ProRule" id="PRU00723"/>
    </source>
</evidence>